<feature type="transmembrane region" description="Helical" evidence="5">
    <location>
        <begin position="369"/>
        <end position="387"/>
    </location>
</feature>
<evidence type="ECO:0000256" key="2">
    <source>
        <dbReference type="ARBA" id="ARBA00022692"/>
    </source>
</evidence>
<keyword evidence="3 5" id="KW-1133">Transmembrane helix</keyword>
<dbReference type="Pfam" id="PF07690">
    <property type="entry name" value="MFS_1"/>
    <property type="match status" value="1"/>
</dbReference>
<dbReference type="InterPro" id="IPR020846">
    <property type="entry name" value="MFS_dom"/>
</dbReference>
<feature type="transmembrane region" description="Helical" evidence="5">
    <location>
        <begin position="341"/>
        <end position="362"/>
    </location>
</feature>
<gene>
    <name evidence="7" type="ORF">D9R08_18815</name>
</gene>
<dbReference type="GO" id="GO:0016020">
    <property type="term" value="C:membrane"/>
    <property type="evidence" value="ECO:0007669"/>
    <property type="project" value="UniProtKB-SubCell"/>
</dbReference>
<feature type="transmembrane region" description="Helical" evidence="5">
    <location>
        <begin position="213"/>
        <end position="239"/>
    </location>
</feature>
<dbReference type="AlphaFoldDB" id="A0A3L9Y075"/>
<sequence length="411" mass="42311">MKIDRAKTSLFAGLLAAYAGLMLANPVFPPLARELGLTEVQAGMVISAAALVFALASPFWGWLSDRTGRKLVFVIGLVGIAISFLMFAVAGHLGLIGALSGAALLAALFATRVILGALVGAVPVSAQAYMADVTGAADRSAGMALIGAANGLGTLLGPALAAFLVTFGLLTPFYAGAAIALFAALALSIFMPPSPRQQSMDQPPRIMPWDRRVWPFLFLGFATVTVIVLLQITLGFYLIDRFSLTPVDAAQTAAIGLLVVGMALAVVQGVFVTRYKWSPRTLLRSGSQIMGLGLICAVLAPSLLLLIAAFAVMGIAGGLLFPGFTSGASLAVSDDEQGAIAGLNSAASGVGAVIGPLIGTALYQAHITAPYIASAVLFVVLVVFVWVHPKVKHAITQDASAKANTAGEHSR</sequence>
<dbReference type="GO" id="GO:0022857">
    <property type="term" value="F:transmembrane transporter activity"/>
    <property type="evidence" value="ECO:0007669"/>
    <property type="project" value="InterPro"/>
</dbReference>
<evidence type="ECO:0000313" key="7">
    <source>
        <dbReference type="EMBL" id="RMA40608.1"/>
    </source>
</evidence>
<dbReference type="SUPFAM" id="SSF103473">
    <property type="entry name" value="MFS general substrate transporter"/>
    <property type="match status" value="1"/>
</dbReference>
<dbReference type="PROSITE" id="PS50850">
    <property type="entry name" value="MFS"/>
    <property type="match status" value="1"/>
</dbReference>
<feature type="transmembrane region" description="Helical" evidence="5">
    <location>
        <begin position="292"/>
        <end position="321"/>
    </location>
</feature>
<feature type="transmembrane region" description="Helical" evidence="5">
    <location>
        <begin position="251"/>
        <end position="272"/>
    </location>
</feature>
<evidence type="ECO:0000256" key="1">
    <source>
        <dbReference type="ARBA" id="ARBA00004141"/>
    </source>
</evidence>
<name>A0A3L9Y075_9RHOB</name>
<evidence type="ECO:0000256" key="5">
    <source>
        <dbReference type="SAM" id="Phobius"/>
    </source>
</evidence>
<dbReference type="InterPro" id="IPR036259">
    <property type="entry name" value="MFS_trans_sf"/>
</dbReference>
<feature type="transmembrane region" description="Helical" evidence="5">
    <location>
        <begin position="102"/>
        <end position="122"/>
    </location>
</feature>
<comment type="subcellular location">
    <subcellularLocation>
        <location evidence="1">Membrane</location>
        <topology evidence="1">Multi-pass membrane protein</topology>
    </subcellularLocation>
</comment>
<reference evidence="7 8" key="1">
    <citation type="submission" date="2018-10" db="EMBL/GenBank/DDBJ databases">
        <authorList>
            <person name="Jung H.S."/>
            <person name="Jeon C.O."/>
        </authorList>
    </citation>
    <scope>NUCLEOTIDE SEQUENCE [LARGE SCALE GENOMIC DNA]</scope>
    <source>
        <strain evidence="7 8">MA-7-27</strain>
    </source>
</reference>
<evidence type="ECO:0000259" key="6">
    <source>
        <dbReference type="PROSITE" id="PS50850"/>
    </source>
</evidence>
<dbReference type="EMBL" id="RCNT01000018">
    <property type="protein sequence ID" value="RMA40608.1"/>
    <property type="molecule type" value="Genomic_DNA"/>
</dbReference>
<organism evidence="7 8">
    <name type="scientific">Rhodophyticola porphyridii</name>
    <dbReference type="NCBI Taxonomy" id="1852017"/>
    <lineage>
        <taxon>Bacteria</taxon>
        <taxon>Pseudomonadati</taxon>
        <taxon>Pseudomonadota</taxon>
        <taxon>Alphaproteobacteria</taxon>
        <taxon>Rhodobacterales</taxon>
        <taxon>Roseobacteraceae</taxon>
        <taxon>Rhodophyticola</taxon>
    </lineage>
</organism>
<dbReference type="InterPro" id="IPR001958">
    <property type="entry name" value="Tet-R_TetA/multi-R_MdtG-like"/>
</dbReference>
<dbReference type="InterPro" id="IPR011701">
    <property type="entry name" value="MFS"/>
</dbReference>
<keyword evidence="2 5" id="KW-0812">Transmembrane</keyword>
<dbReference type="PANTHER" id="PTHR23546:SF1">
    <property type="entry name" value="MEMBRANE PROTEIN"/>
    <property type="match status" value="1"/>
</dbReference>
<dbReference type="RefSeq" id="WP_121899653.1">
    <property type="nucleotide sequence ID" value="NZ_RCNT01000018.1"/>
</dbReference>
<keyword evidence="8" id="KW-1185">Reference proteome</keyword>
<feature type="transmembrane region" description="Helical" evidence="5">
    <location>
        <begin position="72"/>
        <end position="96"/>
    </location>
</feature>
<evidence type="ECO:0000313" key="8">
    <source>
        <dbReference type="Proteomes" id="UP000281343"/>
    </source>
</evidence>
<feature type="transmembrane region" description="Helical" evidence="5">
    <location>
        <begin position="173"/>
        <end position="192"/>
    </location>
</feature>
<evidence type="ECO:0000256" key="3">
    <source>
        <dbReference type="ARBA" id="ARBA00022989"/>
    </source>
</evidence>
<feature type="transmembrane region" description="Helical" evidence="5">
    <location>
        <begin position="40"/>
        <end position="60"/>
    </location>
</feature>
<comment type="caution">
    <text evidence="7">The sequence shown here is derived from an EMBL/GenBank/DDBJ whole genome shotgun (WGS) entry which is preliminary data.</text>
</comment>
<dbReference type="CDD" id="cd17325">
    <property type="entry name" value="MFS_MdtG_SLC18_like"/>
    <property type="match status" value="1"/>
</dbReference>
<accession>A0A3L9Y075</accession>
<dbReference type="PRINTS" id="PR01035">
    <property type="entry name" value="TCRTETA"/>
</dbReference>
<dbReference type="PANTHER" id="PTHR23546">
    <property type="entry name" value="TRANSPORT PROTEIN"/>
    <property type="match status" value="1"/>
</dbReference>
<keyword evidence="4 5" id="KW-0472">Membrane</keyword>
<proteinExistence type="predicted"/>
<dbReference type="OrthoDB" id="9812221at2"/>
<evidence type="ECO:0000256" key="4">
    <source>
        <dbReference type="ARBA" id="ARBA00023136"/>
    </source>
</evidence>
<feature type="transmembrane region" description="Helical" evidence="5">
    <location>
        <begin position="143"/>
        <end position="167"/>
    </location>
</feature>
<dbReference type="Gene3D" id="1.20.1250.20">
    <property type="entry name" value="MFS general substrate transporter like domains"/>
    <property type="match status" value="1"/>
</dbReference>
<dbReference type="Proteomes" id="UP000281343">
    <property type="component" value="Unassembled WGS sequence"/>
</dbReference>
<protein>
    <submittedName>
        <fullName evidence="7">MFS transporter</fullName>
    </submittedName>
</protein>
<feature type="domain" description="Major facilitator superfamily (MFS) profile" evidence="6">
    <location>
        <begin position="5"/>
        <end position="392"/>
    </location>
</feature>